<keyword evidence="2" id="KW-1185">Reference proteome</keyword>
<evidence type="ECO:0000313" key="1">
    <source>
        <dbReference type="EMBL" id="OMO52180.1"/>
    </source>
</evidence>
<dbReference type="Gramene" id="OMO52180">
    <property type="protein sequence ID" value="OMO52180"/>
    <property type="gene ID" value="CCACVL1_29318"/>
</dbReference>
<name>A0A1R3G2D8_COCAP</name>
<reference evidence="1 2" key="1">
    <citation type="submission" date="2013-09" db="EMBL/GenBank/DDBJ databases">
        <title>Corchorus capsularis genome sequencing.</title>
        <authorList>
            <person name="Alam M."/>
            <person name="Haque M.S."/>
            <person name="Islam M.S."/>
            <person name="Emdad E.M."/>
            <person name="Islam M.M."/>
            <person name="Ahmed B."/>
            <person name="Halim A."/>
            <person name="Hossen Q.M.M."/>
            <person name="Hossain M.Z."/>
            <person name="Ahmed R."/>
            <person name="Khan M.M."/>
            <person name="Islam R."/>
            <person name="Rashid M.M."/>
            <person name="Khan S.A."/>
            <person name="Rahman M.S."/>
            <person name="Alam M."/>
        </authorList>
    </citation>
    <scope>NUCLEOTIDE SEQUENCE [LARGE SCALE GENOMIC DNA]</scope>
    <source>
        <strain evidence="2">cv. CVL-1</strain>
        <tissue evidence="1">Whole seedling</tissue>
    </source>
</reference>
<proteinExistence type="predicted"/>
<protein>
    <submittedName>
        <fullName evidence="1">Uncharacterized protein</fullName>
    </submittedName>
</protein>
<organism evidence="1 2">
    <name type="scientific">Corchorus capsularis</name>
    <name type="common">Jute</name>
    <dbReference type="NCBI Taxonomy" id="210143"/>
    <lineage>
        <taxon>Eukaryota</taxon>
        <taxon>Viridiplantae</taxon>
        <taxon>Streptophyta</taxon>
        <taxon>Embryophyta</taxon>
        <taxon>Tracheophyta</taxon>
        <taxon>Spermatophyta</taxon>
        <taxon>Magnoliopsida</taxon>
        <taxon>eudicotyledons</taxon>
        <taxon>Gunneridae</taxon>
        <taxon>Pentapetalae</taxon>
        <taxon>rosids</taxon>
        <taxon>malvids</taxon>
        <taxon>Malvales</taxon>
        <taxon>Malvaceae</taxon>
        <taxon>Grewioideae</taxon>
        <taxon>Apeibeae</taxon>
        <taxon>Corchorus</taxon>
    </lineage>
</organism>
<accession>A0A1R3G2D8</accession>
<sequence>MGCFNEICRLSCITNTPAATLPSLDSRVKRVKKVPVHLKDYELDKK</sequence>
<comment type="caution">
    <text evidence="1">The sequence shown here is derived from an EMBL/GenBank/DDBJ whole genome shotgun (WGS) entry which is preliminary data.</text>
</comment>
<gene>
    <name evidence="1" type="ORF">CCACVL1_29318</name>
</gene>
<dbReference type="Proteomes" id="UP000188268">
    <property type="component" value="Unassembled WGS sequence"/>
</dbReference>
<dbReference type="AlphaFoldDB" id="A0A1R3G2D8"/>
<dbReference type="EMBL" id="AWWV01015549">
    <property type="protein sequence ID" value="OMO52180.1"/>
    <property type="molecule type" value="Genomic_DNA"/>
</dbReference>
<evidence type="ECO:0000313" key="2">
    <source>
        <dbReference type="Proteomes" id="UP000188268"/>
    </source>
</evidence>